<organism evidence="2 3">
    <name type="scientific">Curtobacterium herbarum</name>
    <dbReference type="NCBI Taxonomy" id="150122"/>
    <lineage>
        <taxon>Bacteria</taxon>
        <taxon>Bacillati</taxon>
        <taxon>Actinomycetota</taxon>
        <taxon>Actinomycetes</taxon>
        <taxon>Micrococcales</taxon>
        <taxon>Microbacteriaceae</taxon>
        <taxon>Curtobacterium</taxon>
    </lineage>
</organism>
<name>A0ABP4K5S0_9MICO</name>
<evidence type="ECO:0000259" key="1">
    <source>
        <dbReference type="PROSITE" id="PS51186"/>
    </source>
</evidence>
<dbReference type="EMBL" id="BAAAJX010000008">
    <property type="protein sequence ID" value="GAA1493584.1"/>
    <property type="molecule type" value="Genomic_DNA"/>
</dbReference>
<evidence type="ECO:0000313" key="2">
    <source>
        <dbReference type="EMBL" id="GAA1493584.1"/>
    </source>
</evidence>
<sequence>MSGHSVHRARWEHLTTDELYDIVRLRNRVFALEQRVTAEDYDGRDRDPDTEHWWSGDADTPAVGYLRLVRPAADEPHPADSAAPTRVIGRVATHPDHRGQGVAGRLVAAVLAEHGHEAFVLHAQQYVAALYERHGFVRFGAPYDEAGITHVGMYRPAS</sequence>
<dbReference type="RefSeq" id="WP_204606881.1">
    <property type="nucleotide sequence ID" value="NZ_BAAAJX010000008.1"/>
</dbReference>
<keyword evidence="3" id="KW-1185">Reference proteome</keyword>
<gene>
    <name evidence="2" type="ORF">GCM10009627_19300</name>
</gene>
<reference evidence="3" key="1">
    <citation type="journal article" date="2019" name="Int. J. Syst. Evol. Microbiol.">
        <title>The Global Catalogue of Microorganisms (GCM) 10K type strain sequencing project: providing services to taxonomists for standard genome sequencing and annotation.</title>
        <authorList>
            <consortium name="The Broad Institute Genomics Platform"/>
            <consortium name="The Broad Institute Genome Sequencing Center for Infectious Disease"/>
            <person name="Wu L."/>
            <person name="Ma J."/>
        </authorList>
    </citation>
    <scope>NUCLEOTIDE SEQUENCE [LARGE SCALE GENOMIC DNA]</scope>
    <source>
        <strain evidence="3">JCM 12140</strain>
    </source>
</reference>
<comment type="caution">
    <text evidence="2">The sequence shown here is derived from an EMBL/GenBank/DDBJ whole genome shotgun (WGS) entry which is preliminary data.</text>
</comment>
<feature type="domain" description="N-acetyltransferase" evidence="1">
    <location>
        <begin position="9"/>
        <end position="158"/>
    </location>
</feature>
<dbReference type="PROSITE" id="PS51186">
    <property type="entry name" value="GNAT"/>
    <property type="match status" value="1"/>
</dbReference>
<dbReference type="Proteomes" id="UP001501742">
    <property type="component" value="Unassembled WGS sequence"/>
</dbReference>
<dbReference type="InterPro" id="IPR016181">
    <property type="entry name" value="Acyl_CoA_acyltransferase"/>
</dbReference>
<evidence type="ECO:0000313" key="3">
    <source>
        <dbReference type="Proteomes" id="UP001501742"/>
    </source>
</evidence>
<protein>
    <submittedName>
        <fullName evidence="2">GNAT family N-acetyltransferase</fullName>
    </submittedName>
</protein>
<dbReference type="SUPFAM" id="SSF55729">
    <property type="entry name" value="Acyl-CoA N-acyltransferases (Nat)"/>
    <property type="match status" value="1"/>
</dbReference>
<dbReference type="InterPro" id="IPR000182">
    <property type="entry name" value="GNAT_dom"/>
</dbReference>
<proteinExistence type="predicted"/>
<dbReference type="CDD" id="cd04301">
    <property type="entry name" value="NAT_SF"/>
    <property type="match status" value="1"/>
</dbReference>
<accession>A0ABP4K5S0</accession>
<dbReference type="Gene3D" id="3.40.630.30">
    <property type="match status" value="1"/>
</dbReference>
<dbReference type="Pfam" id="PF13673">
    <property type="entry name" value="Acetyltransf_10"/>
    <property type="match status" value="1"/>
</dbReference>